<dbReference type="GO" id="GO:0016757">
    <property type="term" value="F:glycosyltransferase activity"/>
    <property type="evidence" value="ECO:0007669"/>
    <property type="project" value="UniProtKB-KW"/>
</dbReference>
<evidence type="ECO:0000313" key="2">
    <source>
        <dbReference type="EMBL" id="MFD2917438.1"/>
    </source>
</evidence>
<name>A0ABW6A0E2_9FLAO</name>
<dbReference type="EC" id="2.4.-.-" evidence="2"/>
<keyword evidence="2" id="KW-0808">Transferase</keyword>
<evidence type="ECO:0000313" key="3">
    <source>
        <dbReference type="Proteomes" id="UP001597548"/>
    </source>
</evidence>
<keyword evidence="2" id="KW-0328">Glycosyltransferase</keyword>
<dbReference type="RefSeq" id="WP_194508879.1">
    <property type="nucleotide sequence ID" value="NZ_JADILU010000006.1"/>
</dbReference>
<dbReference type="PANTHER" id="PTHR45947:SF3">
    <property type="entry name" value="SULFOQUINOVOSYL TRANSFERASE SQD2"/>
    <property type="match status" value="1"/>
</dbReference>
<dbReference type="Proteomes" id="UP001597548">
    <property type="component" value="Unassembled WGS sequence"/>
</dbReference>
<comment type="caution">
    <text evidence="2">The sequence shown here is derived from an EMBL/GenBank/DDBJ whole genome shotgun (WGS) entry which is preliminary data.</text>
</comment>
<feature type="domain" description="Glycosyl transferase family 1" evidence="1">
    <location>
        <begin position="193"/>
        <end position="343"/>
    </location>
</feature>
<dbReference type="EMBL" id="JBHUOS010000014">
    <property type="protein sequence ID" value="MFD2917438.1"/>
    <property type="molecule type" value="Genomic_DNA"/>
</dbReference>
<dbReference type="SUPFAM" id="SSF53756">
    <property type="entry name" value="UDP-Glycosyltransferase/glycogen phosphorylase"/>
    <property type="match status" value="1"/>
</dbReference>
<sequence>MSKRKTVLAFIDWYRPGYKAGGTITAFGNFVDYLEDDIDFKIVTRNIDYADHQPYASIPPGKWVKSSNSSCYYMSQSEVSIKNIKNIIANTDYDFLYVNGMFSPFFSILPVLFSKGKNTIVNPHGMLSTQAFSVKPLKKKMFLSVFNALKIYKNTTFHAANEEEAVMISDRVKRSKAVKIANQFPRKLKNISIKNSSKNNPIRLINVARISIEKGTLIMIEALSVFKTEVVLDIFGPVYDHEYWEKCQIAIQHLPNHITVNYKGVVESELVLDTLKAYDFFILLSEGENFGHSILEALSVGCPVIISDKTPWTNLKSKGIGWDLNVKDINRISDVFSEISNMSQEDYNHMVNQSFSFAQRFSEDQELLNQNKNLFLITH</sequence>
<gene>
    <name evidence="2" type="ORF">ACFS29_17420</name>
</gene>
<reference evidence="3" key="1">
    <citation type="journal article" date="2019" name="Int. J. Syst. Evol. Microbiol.">
        <title>The Global Catalogue of Microorganisms (GCM) 10K type strain sequencing project: providing services to taxonomists for standard genome sequencing and annotation.</title>
        <authorList>
            <consortium name="The Broad Institute Genomics Platform"/>
            <consortium name="The Broad Institute Genome Sequencing Center for Infectious Disease"/>
            <person name="Wu L."/>
            <person name="Ma J."/>
        </authorList>
    </citation>
    <scope>NUCLEOTIDE SEQUENCE [LARGE SCALE GENOMIC DNA]</scope>
    <source>
        <strain evidence="3">KCTC 32514</strain>
    </source>
</reference>
<keyword evidence="3" id="KW-1185">Reference proteome</keyword>
<organism evidence="2 3">
    <name type="scientific">Psychroserpens luteus</name>
    <dbReference type="NCBI Taxonomy" id="1434066"/>
    <lineage>
        <taxon>Bacteria</taxon>
        <taxon>Pseudomonadati</taxon>
        <taxon>Bacteroidota</taxon>
        <taxon>Flavobacteriia</taxon>
        <taxon>Flavobacteriales</taxon>
        <taxon>Flavobacteriaceae</taxon>
        <taxon>Psychroserpens</taxon>
    </lineage>
</organism>
<evidence type="ECO:0000259" key="1">
    <source>
        <dbReference type="Pfam" id="PF00534"/>
    </source>
</evidence>
<accession>A0ABW6A0E2</accession>
<proteinExistence type="predicted"/>
<dbReference type="InterPro" id="IPR050194">
    <property type="entry name" value="Glycosyltransferase_grp1"/>
</dbReference>
<dbReference type="PANTHER" id="PTHR45947">
    <property type="entry name" value="SULFOQUINOVOSYL TRANSFERASE SQD2"/>
    <property type="match status" value="1"/>
</dbReference>
<dbReference type="Gene3D" id="3.40.50.2000">
    <property type="entry name" value="Glycogen Phosphorylase B"/>
    <property type="match status" value="2"/>
</dbReference>
<dbReference type="InterPro" id="IPR001296">
    <property type="entry name" value="Glyco_trans_1"/>
</dbReference>
<protein>
    <submittedName>
        <fullName evidence="2">Glycosyltransferase</fullName>
        <ecNumber evidence="2">2.4.-.-</ecNumber>
    </submittedName>
</protein>
<dbReference type="Pfam" id="PF00534">
    <property type="entry name" value="Glycos_transf_1"/>
    <property type="match status" value="1"/>
</dbReference>